<name>A0A9D4V0B8_ADICA</name>
<protein>
    <submittedName>
        <fullName evidence="2">Uncharacterized protein</fullName>
    </submittedName>
</protein>
<comment type="caution">
    <text evidence="2">The sequence shown here is derived from an EMBL/GenBank/DDBJ whole genome shotgun (WGS) entry which is preliminary data.</text>
</comment>
<proteinExistence type="predicted"/>
<dbReference type="Proteomes" id="UP000886520">
    <property type="component" value="Chromosome 8"/>
</dbReference>
<evidence type="ECO:0000256" key="1">
    <source>
        <dbReference type="SAM" id="MobiDB-lite"/>
    </source>
</evidence>
<accession>A0A9D4V0B8</accession>
<evidence type="ECO:0000313" key="3">
    <source>
        <dbReference type="Proteomes" id="UP000886520"/>
    </source>
</evidence>
<evidence type="ECO:0000313" key="2">
    <source>
        <dbReference type="EMBL" id="KAI5076938.1"/>
    </source>
</evidence>
<feature type="non-terminal residue" evidence="2">
    <location>
        <position position="1"/>
    </location>
</feature>
<reference evidence="2" key="1">
    <citation type="submission" date="2021-01" db="EMBL/GenBank/DDBJ databases">
        <title>Adiantum capillus-veneris genome.</title>
        <authorList>
            <person name="Fang Y."/>
            <person name="Liao Q."/>
        </authorList>
    </citation>
    <scope>NUCLEOTIDE SEQUENCE</scope>
    <source>
        <strain evidence="2">H3</strain>
        <tissue evidence="2">Leaf</tissue>
    </source>
</reference>
<dbReference type="AlphaFoldDB" id="A0A9D4V0B8"/>
<keyword evidence="3" id="KW-1185">Reference proteome</keyword>
<organism evidence="2 3">
    <name type="scientific">Adiantum capillus-veneris</name>
    <name type="common">Maidenhair fern</name>
    <dbReference type="NCBI Taxonomy" id="13818"/>
    <lineage>
        <taxon>Eukaryota</taxon>
        <taxon>Viridiplantae</taxon>
        <taxon>Streptophyta</taxon>
        <taxon>Embryophyta</taxon>
        <taxon>Tracheophyta</taxon>
        <taxon>Polypodiopsida</taxon>
        <taxon>Polypodiidae</taxon>
        <taxon>Polypodiales</taxon>
        <taxon>Pteridineae</taxon>
        <taxon>Pteridaceae</taxon>
        <taxon>Vittarioideae</taxon>
        <taxon>Adiantum</taxon>
    </lineage>
</organism>
<sequence length="103" mass="11510">ESQSEELDGAVEECTCTGIWRRIHLLEHAGHNEVIERKSRVLGDVQRALGQTGGTGFSQCPKVRAAWLPRGAQSLERARHGQQRPMNRRLARSAIKGDSQHPF</sequence>
<dbReference type="EMBL" id="JABFUD020000008">
    <property type="protein sequence ID" value="KAI5076938.1"/>
    <property type="molecule type" value="Genomic_DNA"/>
</dbReference>
<feature type="compositionally biased region" description="Basic residues" evidence="1">
    <location>
        <begin position="80"/>
        <end position="91"/>
    </location>
</feature>
<gene>
    <name evidence="2" type="ORF">GOP47_0009003</name>
</gene>
<feature type="region of interest" description="Disordered" evidence="1">
    <location>
        <begin position="76"/>
        <end position="103"/>
    </location>
</feature>